<feature type="domain" description="RTR1-type" evidence="13">
    <location>
        <begin position="46"/>
        <end position="129"/>
    </location>
</feature>
<dbReference type="OrthoDB" id="2590500at2759"/>
<accession>A0A6J2TJN3</accession>
<keyword evidence="4 12" id="KW-0863">Zinc-finger</keyword>
<dbReference type="Pfam" id="PF04181">
    <property type="entry name" value="RPAP2_Rtr1"/>
    <property type="match status" value="1"/>
</dbReference>
<dbReference type="EC" id="3.1.3.16" evidence="12"/>
<gene>
    <name evidence="15" type="primary">LOC115625821</name>
</gene>
<dbReference type="AlphaFoldDB" id="A0A6J2TJN3"/>
<protein>
    <recommendedName>
        <fullName evidence="12">RNA polymerase II subunit B1 CTD phosphatase RPAP2 homolog</fullName>
        <ecNumber evidence="12">3.1.3.16</ecNumber>
    </recommendedName>
</protein>
<evidence type="ECO:0000256" key="12">
    <source>
        <dbReference type="RuleBase" id="RU367080"/>
    </source>
</evidence>
<evidence type="ECO:0000256" key="1">
    <source>
        <dbReference type="ARBA" id="ARBA00004123"/>
    </source>
</evidence>
<evidence type="ECO:0000313" key="15">
    <source>
        <dbReference type="RefSeq" id="XP_030376871.1"/>
    </source>
</evidence>
<comment type="catalytic activity">
    <reaction evidence="9 12">
        <text>O-phospho-L-seryl-[protein] + H2O = L-seryl-[protein] + phosphate</text>
        <dbReference type="Rhea" id="RHEA:20629"/>
        <dbReference type="Rhea" id="RHEA-COMP:9863"/>
        <dbReference type="Rhea" id="RHEA-COMP:11604"/>
        <dbReference type="ChEBI" id="CHEBI:15377"/>
        <dbReference type="ChEBI" id="CHEBI:29999"/>
        <dbReference type="ChEBI" id="CHEBI:43474"/>
        <dbReference type="ChEBI" id="CHEBI:83421"/>
        <dbReference type="EC" id="3.1.3.16"/>
    </reaction>
</comment>
<evidence type="ECO:0000256" key="10">
    <source>
        <dbReference type="ARBA" id="ARBA00048336"/>
    </source>
</evidence>
<dbReference type="GO" id="GO:0008420">
    <property type="term" value="F:RNA polymerase II CTD heptapeptide repeat phosphatase activity"/>
    <property type="evidence" value="ECO:0007669"/>
    <property type="project" value="UniProtKB-UniRule"/>
</dbReference>
<evidence type="ECO:0000256" key="11">
    <source>
        <dbReference type="PROSITE-ProRule" id="PRU00812"/>
    </source>
</evidence>
<comment type="catalytic activity">
    <reaction evidence="10 12">
        <text>O-phospho-L-threonyl-[protein] + H2O = L-threonyl-[protein] + phosphate</text>
        <dbReference type="Rhea" id="RHEA:47004"/>
        <dbReference type="Rhea" id="RHEA-COMP:11060"/>
        <dbReference type="Rhea" id="RHEA-COMP:11605"/>
        <dbReference type="ChEBI" id="CHEBI:15377"/>
        <dbReference type="ChEBI" id="CHEBI:30013"/>
        <dbReference type="ChEBI" id="CHEBI:43474"/>
        <dbReference type="ChEBI" id="CHEBI:61977"/>
        <dbReference type="EC" id="3.1.3.16"/>
    </reaction>
</comment>
<dbReference type="InterPro" id="IPR007308">
    <property type="entry name" value="Rtr1/RPAP2_dom"/>
</dbReference>
<dbReference type="GO" id="GO:0005634">
    <property type="term" value="C:nucleus"/>
    <property type="evidence" value="ECO:0007669"/>
    <property type="project" value="UniProtKB-SubCell"/>
</dbReference>
<keyword evidence="14" id="KW-1185">Reference proteome</keyword>
<dbReference type="Proteomes" id="UP000504634">
    <property type="component" value="Unplaced"/>
</dbReference>
<reference evidence="15" key="1">
    <citation type="submission" date="2025-08" db="UniProtKB">
        <authorList>
            <consortium name="RefSeq"/>
        </authorList>
    </citation>
    <scope>IDENTIFICATION</scope>
    <source>
        <strain evidence="15">11010-0011.00</strain>
        <tissue evidence="15">Whole body</tissue>
    </source>
</reference>
<evidence type="ECO:0000256" key="5">
    <source>
        <dbReference type="ARBA" id="ARBA00022801"/>
    </source>
</evidence>
<evidence type="ECO:0000256" key="9">
    <source>
        <dbReference type="ARBA" id="ARBA00047761"/>
    </source>
</evidence>
<keyword evidence="3 12" id="KW-0479">Metal-binding</keyword>
<evidence type="ECO:0000256" key="6">
    <source>
        <dbReference type="ARBA" id="ARBA00022833"/>
    </source>
</evidence>
<evidence type="ECO:0000256" key="2">
    <source>
        <dbReference type="ARBA" id="ARBA00005676"/>
    </source>
</evidence>
<evidence type="ECO:0000313" key="14">
    <source>
        <dbReference type="Proteomes" id="UP000504634"/>
    </source>
</evidence>
<dbReference type="PANTHER" id="PTHR14732:SF0">
    <property type="entry name" value="RNA POLYMERASE II SUBUNIT B1 CTD PHOSPHATASE RPAP2-RELATED"/>
    <property type="match status" value="1"/>
</dbReference>
<evidence type="ECO:0000256" key="8">
    <source>
        <dbReference type="ARBA" id="ARBA00023242"/>
    </source>
</evidence>
<keyword evidence="7 12" id="KW-0904">Protein phosphatase</keyword>
<comment type="similarity">
    <text evidence="2 11 12">Belongs to the RPAP2 family.</text>
</comment>
<dbReference type="GeneID" id="115625821"/>
<dbReference type="GO" id="GO:0043175">
    <property type="term" value="F:RNA polymerase core enzyme binding"/>
    <property type="evidence" value="ECO:0007669"/>
    <property type="project" value="UniProtKB-UniRule"/>
</dbReference>
<evidence type="ECO:0000256" key="3">
    <source>
        <dbReference type="ARBA" id="ARBA00022723"/>
    </source>
</evidence>
<comment type="function">
    <text evidence="12">Putative RNA polymerase II subunit B1 C-terminal domain (CTD) phosphatase involved in RNA polymerase II transcription regulation.</text>
</comment>
<sequence length="144" mass="16387">MTTPTNGGLRDQLIAAVLKKRAAIARAQQIVVSLLEPGISDETFLDVLSEIGPHNYADVIDERHVYKLCGYPLCSTVLEKIPAQKYQICAIRNKVYDLTERKKYCSGYCFRASEYIKTQIPSTPLWLRDEEPKPNFKLLPLDKK</sequence>
<evidence type="ECO:0000256" key="7">
    <source>
        <dbReference type="ARBA" id="ARBA00022912"/>
    </source>
</evidence>
<dbReference type="GO" id="GO:0008270">
    <property type="term" value="F:zinc ion binding"/>
    <property type="evidence" value="ECO:0007669"/>
    <property type="project" value="UniProtKB-KW"/>
</dbReference>
<dbReference type="InterPro" id="IPR038534">
    <property type="entry name" value="Rtr1/RPAP2_sf"/>
</dbReference>
<dbReference type="PROSITE" id="PS51479">
    <property type="entry name" value="ZF_RTR1"/>
    <property type="match status" value="1"/>
</dbReference>
<dbReference type="InterPro" id="IPR039693">
    <property type="entry name" value="Rtr1/RPAP2"/>
</dbReference>
<keyword evidence="8 12" id="KW-0539">Nucleus</keyword>
<organism evidence="14 15">
    <name type="scientific">Drosophila lebanonensis</name>
    <name type="common">Fruit fly</name>
    <name type="synonym">Scaptodrosophila lebanonensis</name>
    <dbReference type="NCBI Taxonomy" id="7225"/>
    <lineage>
        <taxon>Eukaryota</taxon>
        <taxon>Metazoa</taxon>
        <taxon>Ecdysozoa</taxon>
        <taxon>Arthropoda</taxon>
        <taxon>Hexapoda</taxon>
        <taxon>Insecta</taxon>
        <taxon>Pterygota</taxon>
        <taxon>Neoptera</taxon>
        <taxon>Endopterygota</taxon>
        <taxon>Diptera</taxon>
        <taxon>Brachycera</taxon>
        <taxon>Muscomorpha</taxon>
        <taxon>Ephydroidea</taxon>
        <taxon>Drosophilidae</taxon>
        <taxon>Scaptodrosophila</taxon>
    </lineage>
</organism>
<name>A0A6J2TJN3_DROLE</name>
<dbReference type="RefSeq" id="XP_030376871.1">
    <property type="nucleotide sequence ID" value="XM_030521011.1"/>
</dbReference>
<dbReference type="GO" id="GO:0005737">
    <property type="term" value="C:cytoplasm"/>
    <property type="evidence" value="ECO:0007669"/>
    <property type="project" value="TreeGrafter"/>
</dbReference>
<keyword evidence="6 12" id="KW-0862">Zinc</keyword>
<evidence type="ECO:0000259" key="13">
    <source>
        <dbReference type="PROSITE" id="PS51479"/>
    </source>
</evidence>
<evidence type="ECO:0000256" key="4">
    <source>
        <dbReference type="ARBA" id="ARBA00022771"/>
    </source>
</evidence>
<proteinExistence type="inferred from homology"/>
<comment type="subcellular location">
    <subcellularLocation>
        <location evidence="1 12">Nucleus</location>
    </subcellularLocation>
</comment>
<keyword evidence="5 12" id="KW-0378">Hydrolase</keyword>
<dbReference type="Gene3D" id="1.25.40.820">
    <property type="match status" value="1"/>
</dbReference>
<dbReference type="PANTHER" id="PTHR14732">
    <property type="entry name" value="RNA POLYMERASE II SUBUNIT B1 CTD PHOSPHATASE RPAP2-RELATED"/>
    <property type="match status" value="1"/>
</dbReference>